<dbReference type="AlphaFoldDB" id="A0AAN9E5X8"/>
<feature type="region of interest" description="Disordered" evidence="4">
    <location>
        <begin position="430"/>
        <end position="452"/>
    </location>
</feature>
<evidence type="ECO:0000256" key="3">
    <source>
        <dbReference type="ARBA" id="ARBA00024378"/>
    </source>
</evidence>
<name>A0AAN9E5X8_CROPI</name>
<dbReference type="GO" id="GO:0005516">
    <property type="term" value="F:calmodulin binding"/>
    <property type="evidence" value="ECO:0007669"/>
    <property type="project" value="UniProtKB-KW"/>
</dbReference>
<dbReference type="PANTHER" id="PTHR32295:SF10">
    <property type="entry name" value="PROTEIN IQ-DOMAIN 25"/>
    <property type="match status" value="1"/>
</dbReference>
<feature type="domain" description="DUF4005" evidence="5">
    <location>
        <begin position="311"/>
        <end position="383"/>
    </location>
</feature>
<evidence type="ECO:0000313" key="7">
    <source>
        <dbReference type="Proteomes" id="UP001372338"/>
    </source>
</evidence>
<dbReference type="PANTHER" id="PTHR32295">
    <property type="entry name" value="IQ-DOMAIN 5-RELATED"/>
    <property type="match status" value="1"/>
</dbReference>
<dbReference type="SMART" id="SM00015">
    <property type="entry name" value="IQ"/>
    <property type="match status" value="2"/>
</dbReference>
<organism evidence="6 7">
    <name type="scientific">Crotalaria pallida</name>
    <name type="common">Smooth rattlebox</name>
    <name type="synonym">Crotalaria striata</name>
    <dbReference type="NCBI Taxonomy" id="3830"/>
    <lineage>
        <taxon>Eukaryota</taxon>
        <taxon>Viridiplantae</taxon>
        <taxon>Streptophyta</taxon>
        <taxon>Embryophyta</taxon>
        <taxon>Tracheophyta</taxon>
        <taxon>Spermatophyta</taxon>
        <taxon>Magnoliopsida</taxon>
        <taxon>eudicotyledons</taxon>
        <taxon>Gunneridae</taxon>
        <taxon>Pentapetalae</taxon>
        <taxon>rosids</taxon>
        <taxon>fabids</taxon>
        <taxon>Fabales</taxon>
        <taxon>Fabaceae</taxon>
        <taxon>Papilionoideae</taxon>
        <taxon>50 kb inversion clade</taxon>
        <taxon>genistoids sensu lato</taxon>
        <taxon>core genistoids</taxon>
        <taxon>Crotalarieae</taxon>
        <taxon>Crotalaria</taxon>
    </lineage>
</organism>
<dbReference type="PROSITE" id="PS50096">
    <property type="entry name" value="IQ"/>
    <property type="match status" value="2"/>
</dbReference>
<reference evidence="6 7" key="1">
    <citation type="submission" date="2024-01" db="EMBL/GenBank/DDBJ databases">
        <title>The genomes of 5 underutilized Papilionoideae crops provide insights into root nodulation and disease resistanc.</title>
        <authorList>
            <person name="Yuan L."/>
        </authorList>
    </citation>
    <scope>NUCLEOTIDE SEQUENCE [LARGE SCALE GENOMIC DNA]</scope>
    <source>
        <strain evidence="6">ZHUSHIDOU_FW_LH</strain>
        <tissue evidence="6">Leaf</tissue>
    </source>
</reference>
<sequence>MGRATRWLRNLFGIKGDKELQQHQEDNNSSSRVVSHNPATIPPANISQAEAAWLQSFYKEVEKEQNKHAIAVAVATAAAADAAKAAAQAAVAMVRLTSPGRGTMFDGGAHEMWAALRIQTLFRGFLARKALRALKGLVKLQALVRGYLVRKQVTATLHSMQAVIRAQATVRYHKSRGCSISTKNDSYRFHNRARRSTERFDDTTSKYATPIYSTRLSSSFDVTVNNNNNNNSVGESPKILEVDTGIVRPKSRYKIANTSISDSRDDPSFHAISSSLSIPCGTPARLTIPGHRNFNDSSEWRLIGEEYRFSSTAHSTPKFTNSCSFGAPVTPKCMCTTSDYLLLKQYGTFPNYMADTQSFKAKSRSHSAPKQRPEPVPLRSRSSLSEVRIQKSCSKVQEAVSFKNAVIGKLHNKSTESAGEFVDIEGKESLMSKDSSTKKVSSPAISCKTTFS</sequence>
<evidence type="ECO:0000313" key="6">
    <source>
        <dbReference type="EMBL" id="KAK7245468.1"/>
    </source>
</evidence>
<gene>
    <name evidence="6" type="ORF">RIF29_40314</name>
</gene>
<dbReference type="InterPro" id="IPR000048">
    <property type="entry name" value="IQ_motif_EF-hand-BS"/>
</dbReference>
<evidence type="ECO:0000256" key="4">
    <source>
        <dbReference type="SAM" id="MobiDB-lite"/>
    </source>
</evidence>
<feature type="region of interest" description="Disordered" evidence="4">
    <location>
        <begin position="18"/>
        <end position="41"/>
    </location>
</feature>
<dbReference type="Pfam" id="PF13178">
    <property type="entry name" value="DUF4005"/>
    <property type="match status" value="1"/>
</dbReference>
<feature type="compositionally biased region" description="Polar residues" evidence="4">
    <location>
        <begin position="438"/>
        <end position="452"/>
    </location>
</feature>
<dbReference type="InterPro" id="IPR025064">
    <property type="entry name" value="DUF4005"/>
</dbReference>
<accession>A0AAN9E5X8</accession>
<feature type="region of interest" description="Disordered" evidence="4">
    <location>
        <begin position="360"/>
        <end position="383"/>
    </location>
</feature>
<dbReference type="Gene3D" id="1.20.5.190">
    <property type="match status" value="1"/>
</dbReference>
<evidence type="ECO:0000256" key="1">
    <source>
        <dbReference type="ARBA" id="ARBA00022860"/>
    </source>
</evidence>
<evidence type="ECO:0000256" key="2">
    <source>
        <dbReference type="ARBA" id="ARBA00024341"/>
    </source>
</evidence>
<comment type="similarity">
    <text evidence="2">Belongs to the IQD family.</text>
</comment>
<keyword evidence="7" id="KW-1185">Reference proteome</keyword>
<dbReference type="EMBL" id="JAYWIO010000008">
    <property type="protein sequence ID" value="KAK7245468.1"/>
    <property type="molecule type" value="Genomic_DNA"/>
</dbReference>
<keyword evidence="1" id="KW-0112">Calmodulin-binding</keyword>
<dbReference type="Pfam" id="PF00612">
    <property type="entry name" value="IQ"/>
    <property type="match status" value="2"/>
</dbReference>
<evidence type="ECO:0000259" key="5">
    <source>
        <dbReference type="Pfam" id="PF13178"/>
    </source>
</evidence>
<protein>
    <recommendedName>
        <fullName evidence="5">DUF4005 domain-containing protein</fullName>
    </recommendedName>
</protein>
<feature type="compositionally biased region" description="Polar residues" evidence="4">
    <location>
        <begin position="27"/>
        <end position="38"/>
    </location>
</feature>
<comment type="caution">
    <text evidence="6">The sequence shown here is derived from an EMBL/GenBank/DDBJ whole genome shotgun (WGS) entry which is preliminary data.</text>
</comment>
<comment type="subunit">
    <text evidence="3">Binds to multiple calmodulin (CaM) in the presence of Ca(2+) and CaM-like proteins.</text>
</comment>
<proteinExistence type="inferred from homology"/>
<dbReference type="Proteomes" id="UP001372338">
    <property type="component" value="Unassembled WGS sequence"/>
</dbReference>
<dbReference type="CDD" id="cd23767">
    <property type="entry name" value="IQCD"/>
    <property type="match status" value="1"/>
</dbReference>